<evidence type="ECO:0000256" key="2">
    <source>
        <dbReference type="SAM" id="MobiDB-lite"/>
    </source>
</evidence>
<evidence type="ECO:0000256" key="1">
    <source>
        <dbReference type="ARBA" id="ARBA00022741"/>
    </source>
</evidence>
<protein>
    <submittedName>
        <fullName evidence="3">Uncharacterized protein</fullName>
    </submittedName>
</protein>
<dbReference type="STRING" id="764103.G7DZJ9"/>
<feature type="compositionally biased region" description="Basic and acidic residues" evidence="2">
    <location>
        <begin position="542"/>
        <end position="556"/>
    </location>
</feature>
<dbReference type="InterPro" id="IPR001806">
    <property type="entry name" value="Small_GTPase"/>
</dbReference>
<dbReference type="SMART" id="SM00176">
    <property type="entry name" value="RAN"/>
    <property type="match status" value="1"/>
</dbReference>
<dbReference type="SMART" id="SM00174">
    <property type="entry name" value="RHO"/>
    <property type="match status" value="1"/>
</dbReference>
<feature type="region of interest" description="Disordered" evidence="2">
    <location>
        <begin position="118"/>
        <end position="239"/>
    </location>
</feature>
<feature type="region of interest" description="Disordered" evidence="2">
    <location>
        <begin position="259"/>
        <end position="286"/>
    </location>
</feature>
<dbReference type="AlphaFoldDB" id="G7DZJ9"/>
<feature type="region of interest" description="Disordered" evidence="2">
    <location>
        <begin position="526"/>
        <end position="582"/>
    </location>
</feature>
<feature type="region of interest" description="Disordered" evidence="2">
    <location>
        <begin position="1"/>
        <end position="61"/>
    </location>
</feature>
<dbReference type="InterPro" id="IPR027417">
    <property type="entry name" value="P-loop_NTPase"/>
</dbReference>
<dbReference type="Proteomes" id="UP000009131">
    <property type="component" value="Unassembled WGS sequence"/>
</dbReference>
<dbReference type="SMART" id="SM00175">
    <property type="entry name" value="RAB"/>
    <property type="match status" value="1"/>
</dbReference>
<keyword evidence="1" id="KW-0547">Nucleotide-binding</keyword>
<dbReference type="PRINTS" id="PR00449">
    <property type="entry name" value="RASTRNSFRMNG"/>
</dbReference>
<evidence type="ECO:0000313" key="3">
    <source>
        <dbReference type="EMBL" id="GAA96009.1"/>
    </source>
</evidence>
<dbReference type="NCBIfam" id="TIGR00231">
    <property type="entry name" value="small_GTP"/>
    <property type="match status" value="1"/>
</dbReference>
<dbReference type="Pfam" id="PF00071">
    <property type="entry name" value="Ras"/>
    <property type="match status" value="1"/>
</dbReference>
<dbReference type="Gene3D" id="3.40.50.300">
    <property type="entry name" value="P-loop containing nucleotide triphosphate hydrolases"/>
    <property type="match status" value="1"/>
</dbReference>
<feature type="compositionally biased region" description="Polar residues" evidence="2">
    <location>
        <begin position="133"/>
        <end position="146"/>
    </location>
</feature>
<organism evidence="3 4">
    <name type="scientific">Mixia osmundae (strain CBS 9802 / IAM 14324 / JCM 22182 / KY 12970)</name>
    <dbReference type="NCBI Taxonomy" id="764103"/>
    <lineage>
        <taxon>Eukaryota</taxon>
        <taxon>Fungi</taxon>
        <taxon>Dikarya</taxon>
        <taxon>Basidiomycota</taxon>
        <taxon>Pucciniomycotina</taxon>
        <taxon>Mixiomycetes</taxon>
        <taxon>Mixiales</taxon>
        <taxon>Mixiaceae</taxon>
        <taxon>Mixia</taxon>
    </lineage>
</organism>
<dbReference type="EMBL" id="BABT02000070">
    <property type="protein sequence ID" value="GAA96009.1"/>
    <property type="molecule type" value="Genomic_DNA"/>
</dbReference>
<feature type="compositionally biased region" description="Low complexity" evidence="2">
    <location>
        <begin position="566"/>
        <end position="580"/>
    </location>
</feature>
<evidence type="ECO:0000313" key="4">
    <source>
        <dbReference type="Proteomes" id="UP000009131"/>
    </source>
</evidence>
<feature type="compositionally biased region" description="Low complexity" evidence="2">
    <location>
        <begin position="47"/>
        <end position="61"/>
    </location>
</feature>
<comment type="caution">
    <text evidence="3">The sequence shown here is derived from an EMBL/GenBank/DDBJ whole genome shotgun (WGS) entry which is preliminary data.</text>
</comment>
<feature type="compositionally biased region" description="Low complexity" evidence="2">
    <location>
        <begin position="8"/>
        <end position="26"/>
    </location>
</feature>
<dbReference type="OrthoDB" id="26525at2759"/>
<sequence>MSVVLTRSDTTFSSASGASDSISGESVDSCTPSTPPLGSETPFVDMSLSSSEDSASSASSIIQPISPPAHALTLQSPFTNAKANHLAGFNLGGGALSEVSITNETALAELSRSQALTSPRLSASQHAAARAQPSVQSDLSSKSPGNAYTGGQDAPARPYRLSRAATTGRARAQDRSPSPNSPASSSVISLAQELPSPTVHRDSDTANLITRSDTMTTLTGDRTAMAPMSPGAASRSQPFLWSRSQTERHLPTLASISQTMAQEQGQAESMARSRSAGNGPQPAVRRRHESLMPGSSAGLAASNVARQANVRPPLSSSLASPPPKSSSSVGGLRPRRATLQLPESGTSGSFASSLSSNDPAPRLTAPTRDAMLGSTSSNMVEAKVVILGSQGVGKTSLVHTYIHGEFSNASMSTIGASFATKKIVIDDVRVRLQIWDTAGQERFRSMAPIYYRGSQAAVLVYDITNEESFWDVRRWLDELNGNTDGPIVIHIVGSKLDLAHNGKRAVDLETARRIVNEWAAASPPARSPIQSAFARPAPVHRRSADSSLDRDQDRTRAGLTFGFGLNTRTNSSTSTNTSTSEANARDRKWCQVDVSEVSAVTGEGIEDIFLTITQRVVERQEVMEAERRGERRGSILLTDEVQTAGGPGKSALFGACC</sequence>
<feature type="region of interest" description="Disordered" evidence="2">
    <location>
        <begin position="311"/>
        <end position="369"/>
    </location>
</feature>
<dbReference type="HOGENOM" id="CLU_417420_0_0_1"/>
<dbReference type="CDD" id="cd00154">
    <property type="entry name" value="Rab"/>
    <property type="match status" value="1"/>
</dbReference>
<dbReference type="GO" id="GO:0005525">
    <property type="term" value="F:GTP binding"/>
    <property type="evidence" value="ECO:0007669"/>
    <property type="project" value="InterPro"/>
</dbReference>
<dbReference type="GO" id="GO:0003924">
    <property type="term" value="F:GTPase activity"/>
    <property type="evidence" value="ECO:0007669"/>
    <property type="project" value="InterPro"/>
</dbReference>
<feature type="compositionally biased region" description="Polar residues" evidence="2">
    <location>
        <begin position="205"/>
        <end position="220"/>
    </location>
</feature>
<dbReference type="PROSITE" id="PS51419">
    <property type="entry name" value="RAB"/>
    <property type="match status" value="1"/>
</dbReference>
<dbReference type="InParanoid" id="G7DZJ9"/>
<gene>
    <name evidence="3" type="primary">Mo02669</name>
    <name evidence="3" type="ORF">E5Q_02669</name>
</gene>
<proteinExistence type="predicted"/>
<dbReference type="InterPro" id="IPR005225">
    <property type="entry name" value="Small_GTP-bd"/>
</dbReference>
<keyword evidence="4" id="KW-1185">Reference proteome</keyword>
<reference evidence="3 4" key="2">
    <citation type="journal article" date="2012" name="Open Biol.">
        <title>Characteristics of nucleosomes and linker DNA regions on the genome of the basidiomycete Mixia osmundae revealed by mono- and dinucleosome mapping.</title>
        <authorList>
            <person name="Nishida H."/>
            <person name="Kondo S."/>
            <person name="Matsumoto T."/>
            <person name="Suzuki Y."/>
            <person name="Yoshikawa H."/>
            <person name="Taylor T.D."/>
            <person name="Sugiyama J."/>
        </authorList>
    </citation>
    <scope>NUCLEOTIDE SEQUENCE [LARGE SCALE GENOMIC DNA]</scope>
    <source>
        <strain evidence="4">CBS 9802 / IAM 14324 / JCM 22182 / KY 12970</strain>
    </source>
</reference>
<dbReference type="SUPFAM" id="SSF52540">
    <property type="entry name" value="P-loop containing nucleoside triphosphate hydrolases"/>
    <property type="match status" value="1"/>
</dbReference>
<dbReference type="RefSeq" id="XP_014569052.1">
    <property type="nucleotide sequence ID" value="XM_014713566.1"/>
</dbReference>
<dbReference type="FunFam" id="3.40.50.300:FF:000808">
    <property type="entry name" value="Small GTP-binding protein, putative"/>
    <property type="match status" value="1"/>
</dbReference>
<dbReference type="SMART" id="SM00173">
    <property type="entry name" value="RAS"/>
    <property type="match status" value="1"/>
</dbReference>
<dbReference type="OMA" id="HESHRYH"/>
<name>G7DZJ9_MIXOS</name>
<dbReference type="eggNOG" id="KOG0092">
    <property type="taxonomic scope" value="Eukaryota"/>
</dbReference>
<accession>G7DZJ9</accession>
<dbReference type="PANTHER" id="PTHR47978">
    <property type="match status" value="1"/>
</dbReference>
<feature type="compositionally biased region" description="Low complexity" evidence="2">
    <location>
        <begin position="344"/>
        <end position="356"/>
    </location>
</feature>
<reference evidence="3 4" key="1">
    <citation type="journal article" date="2011" name="J. Gen. Appl. Microbiol.">
        <title>Draft genome sequencing of the enigmatic basidiomycete Mixia osmundae.</title>
        <authorList>
            <person name="Nishida H."/>
            <person name="Nagatsuka Y."/>
            <person name="Sugiyama J."/>
        </authorList>
    </citation>
    <scope>NUCLEOTIDE SEQUENCE [LARGE SCALE GENOMIC DNA]</scope>
    <source>
        <strain evidence="4">CBS 9802 / IAM 14324 / JCM 22182 / KY 12970</strain>
    </source>
</reference>
<feature type="compositionally biased region" description="Low complexity" evidence="2">
    <location>
        <begin position="176"/>
        <end position="189"/>
    </location>
</feature>
<dbReference type="PROSITE" id="PS51421">
    <property type="entry name" value="RAS"/>
    <property type="match status" value="1"/>
</dbReference>